<dbReference type="Proteomes" id="UP000255326">
    <property type="component" value="Unassembled WGS sequence"/>
</dbReference>
<feature type="transmembrane region" description="Helical" evidence="6">
    <location>
        <begin position="168"/>
        <end position="187"/>
    </location>
</feature>
<dbReference type="InterPro" id="IPR051461">
    <property type="entry name" value="UPF0750_membrane"/>
</dbReference>
<comment type="subcellular location">
    <subcellularLocation>
        <location evidence="1">Cell membrane</location>
        <topology evidence="1">Multi-pass membrane protein</topology>
    </subcellularLocation>
</comment>
<evidence type="ECO:0000256" key="5">
    <source>
        <dbReference type="ARBA" id="ARBA00023136"/>
    </source>
</evidence>
<accession>A0A370GL50</accession>
<feature type="transmembrane region" description="Helical" evidence="6">
    <location>
        <begin position="72"/>
        <end position="95"/>
    </location>
</feature>
<dbReference type="AlphaFoldDB" id="A0A370GL50"/>
<dbReference type="PANTHER" id="PTHR33545:SF5">
    <property type="entry name" value="UPF0750 MEMBRANE PROTEIN YITT"/>
    <property type="match status" value="1"/>
</dbReference>
<protein>
    <submittedName>
        <fullName evidence="7">Putative 5xTM membrane YitT family protein</fullName>
    </submittedName>
</protein>
<evidence type="ECO:0000256" key="3">
    <source>
        <dbReference type="ARBA" id="ARBA00022692"/>
    </source>
</evidence>
<evidence type="ECO:0000256" key="4">
    <source>
        <dbReference type="ARBA" id="ARBA00022989"/>
    </source>
</evidence>
<keyword evidence="3 6" id="KW-0812">Transmembrane</keyword>
<evidence type="ECO:0000256" key="6">
    <source>
        <dbReference type="SAM" id="Phobius"/>
    </source>
</evidence>
<feature type="transmembrane region" description="Helical" evidence="6">
    <location>
        <begin position="142"/>
        <end position="162"/>
    </location>
</feature>
<feature type="transmembrane region" description="Helical" evidence="6">
    <location>
        <begin position="7"/>
        <end position="26"/>
    </location>
</feature>
<proteinExistence type="predicted"/>
<comment type="caution">
    <text evidence="7">The sequence shown here is derived from an EMBL/GenBank/DDBJ whole genome shotgun (WGS) entry which is preliminary data.</text>
</comment>
<keyword evidence="4 6" id="KW-1133">Transmembrane helix</keyword>
<dbReference type="RefSeq" id="WP_114745411.1">
    <property type="nucleotide sequence ID" value="NZ_QQAY01000004.1"/>
</dbReference>
<keyword evidence="5 6" id="KW-0472">Membrane</keyword>
<feature type="transmembrane region" description="Helical" evidence="6">
    <location>
        <begin position="101"/>
        <end position="121"/>
    </location>
</feature>
<feature type="transmembrane region" description="Helical" evidence="6">
    <location>
        <begin position="46"/>
        <end position="65"/>
    </location>
</feature>
<dbReference type="InterPro" id="IPR003740">
    <property type="entry name" value="YitT"/>
</dbReference>
<evidence type="ECO:0000256" key="2">
    <source>
        <dbReference type="ARBA" id="ARBA00022475"/>
    </source>
</evidence>
<gene>
    <name evidence="7" type="ORF">DFR59_104155</name>
</gene>
<reference evidence="7 8" key="1">
    <citation type="submission" date="2018-07" db="EMBL/GenBank/DDBJ databases">
        <title>Genomic Encyclopedia of Type Strains, Phase IV (KMG-IV): sequencing the most valuable type-strain genomes for metagenomic binning, comparative biology and taxonomic classification.</title>
        <authorList>
            <person name="Goeker M."/>
        </authorList>
    </citation>
    <scope>NUCLEOTIDE SEQUENCE [LARGE SCALE GENOMIC DNA]</scope>
    <source>
        <strain evidence="7 8">DSM 25281</strain>
    </source>
</reference>
<dbReference type="OrthoDB" id="2602718at2"/>
<keyword evidence="2" id="KW-1003">Cell membrane</keyword>
<dbReference type="Pfam" id="PF02588">
    <property type="entry name" value="YitT_membrane"/>
    <property type="match status" value="1"/>
</dbReference>
<evidence type="ECO:0000313" key="8">
    <source>
        <dbReference type="Proteomes" id="UP000255326"/>
    </source>
</evidence>
<sequence length="190" mass="20578">MTNIRKILLLLSGSLFIAFGINGFFVPHQLLDGGMIGVGLIMHYVFHVQPGLSMIVLSLPLYIIAWFTYRPLFFNSLHGMLLSSFLIDLLLPVSYWVRFPIIISAIIGGVCVGLGIGLLLWAEAASGGVDLLAQIIGRKKGWNVGLIIFTMDAAIITTGAFLIGKDAFLYSLLAVSTVGCVTSIMSMKLQ</sequence>
<evidence type="ECO:0000256" key="1">
    <source>
        <dbReference type="ARBA" id="ARBA00004651"/>
    </source>
</evidence>
<dbReference type="PANTHER" id="PTHR33545">
    <property type="entry name" value="UPF0750 MEMBRANE PROTEIN YITT-RELATED"/>
    <property type="match status" value="1"/>
</dbReference>
<dbReference type="GO" id="GO:0005886">
    <property type="term" value="C:plasma membrane"/>
    <property type="evidence" value="ECO:0007669"/>
    <property type="project" value="UniProtKB-SubCell"/>
</dbReference>
<dbReference type="EMBL" id="QQAY01000004">
    <property type="protein sequence ID" value="RDI43104.1"/>
    <property type="molecule type" value="Genomic_DNA"/>
</dbReference>
<organism evidence="7 8">
    <name type="scientific">Falsibacillus pallidus</name>
    <dbReference type="NCBI Taxonomy" id="493781"/>
    <lineage>
        <taxon>Bacteria</taxon>
        <taxon>Bacillati</taxon>
        <taxon>Bacillota</taxon>
        <taxon>Bacilli</taxon>
        <taxon>Bacillales</taxon>
        <taxon>Bacillaceae</taxon>
        <taxon>Falsibacillus</taxon>
    </lineage>
</organism>
<evidence type="ECO:0000313" key="7">
    <source>
        <dbReference type="EMBL" id="RDI43104.1"/>
    </source>
</evidence>
<keyword evidence="8" id="KW-1185">Reference proteome</keyword>
<name>A0A370GL50_9BACI</name>